<comment type="caution">
    <text evidence="1">The sequence shown here is derived from an EMBL/GenBank/DDBJ whole genome shotgun (WGS) entry which is preliminary data.</text>
</comment>
<proteinExistence type="predicted"/>
<evidence type="ECO:0000313" key="1">
    <source>
        <dbReference type="EMBL" id="KAA8890275.1"/>
    </source>
</evidence>
<protein>
    <submittedName>
        <fullName evidence="1">Uncharacterized protein</fullName>
    </submittedName>
</protein>
<accession>A0A5N0EQA5</accession>
<gene>
    <name evidence="1" type="ORF">F3087_02920</name>
</gene>
<dbReference type="AlphaFoldDB" id="A0A5N0EQA5"/>
<dbReference type="EMBL" id="VXLC01000001">
    <property type="protein sequence ID" value="KAA8890275.1"/>
    <property type="molecule type" value="Genomic_DNA"/>
</dbReference>
<dbReference type="Proteomes" id="UP000323876">
    <property type="component" value="Unassembled WGS sequence"/>
</dbReference>
<reference evidence="1 2" key="1">
    <citation type="submission" date="2019-09" db="EMBL/GenBank/DDBJ databases">
        <authorList>
            <person name="Wang X."/>
        </authorList>
    </citation>
    <scope>NUCLEOTIDE SEQUENCE [LARGE SCALE GENOMIC DNA]</scope>
    <source>
        <strain evidence="1 2">CICC 11023</strain>
    </source>
</reference>
<evidence type="ECO:0000313" key="2">
    <source>
        <dbReference type="Proteomes" id="UP000323876"/>
    </source>
</evidence>
<organism evidence="1 2">
    <name type="scientific">Nocardia colli</name>
    <dbReference type="NCBI Taxonomy" id="2545717"/>
    <lineage>
        <taxon>Bacteria</taxon>
        <taxon>Bacillati</taxon>
        <taxon>Actinomycetota</taxon>
        <taxon>Actinomycetes</taxon>
        <taxon>Mycobacteriales</taxon>
        <taxon>Nocardiaceae</taxon>
        <taxon>Nocardia</taxon>
    </lineage>
</organism>
<sequence>MTQREIGLMKDETLLVRWIAEPFRYARLVRVPANSGPATFVFDIHPVKQSGSDQFTQVEARFYFPNCVVSYNTGDNVRGSQVFYRDTWGQKTVKQLLVSMLADYDGGYEIVDWGGFAVSDDRPATQIY</sequence>
<dbReference type="OrthoDB" id="9836876at2"/>
<name>A0A5N0EQA5_9NOCA</name>
<keyword evidence="2" id="KW-1185">Reference proteome</keyword>
<dbReference type="RefSeq" id="WP_150400189.1">
    <property type="nucleotide sequence ID" value="NZ_JBHJYQ010000018.1"/>
</dbReference>